<dbReference type="OrthoDB" id="5293449at2"/>
<dbReference type="GO" id="GO:0006310">
    <property type="term" value="P:DNA recombination"/>
    <property type="evidence" value="ECO:0007669"/>
    <property type="project" value="UniProtKB-UniRule"/>
</dbReference>
<dbReference type="SMART" id="SM00278">
    <property type="entry name" value="HhH1"/>
    <property type="match status" value="2"/>
</dbReference>
<proteinExistence type="inferred from homology"/>
<keyword evidence="4 6" id="KW-0233">DNA recombination</keyword>
<dbReference type="HAMAP" id="MF_00031">
    <property type="entry name" value="DNA_HJ_migration_RuvA"/>
    <property type="match status" value="1"/>
</dbReference>
<comment type="subunit">
    <text evidence="6">Homotetramer. Forms an RuvA(8)-RuvB(12)-Holliday junction (HJ) complex. HJ DNA is sandwiched between 2 RuvA tetramers; dsDNA enters through RuvA and exits via RuvB. An RuvB hexamer assembles on each DNA strand where it exits the tetramer. Each RuvB hexamer is contacted by two RuvA subunits (via domain III) on 2 adjacent RuvB subunits; this complex drives branch migration. In the full resolvosome a probable DNA-RuvA(4)-RuvB(12)-RuvC(2) complex forms which resolves the HJ.</text>
</comment>
<dbReference type="InterPro" id="IPR013849">
    <property type="entry name" value="DNA_helicase_Holl-junc_RuvA_I"/>
</dbReference>
<dbReference type="InterPro" id="IPR011114">
    <property type="entry name" value="RuvA_C"/>
</dbReference>
<reference evidence="8 9" key="1">
    <citation type="submission" date="2017-07" db="EMBL/GenBank/DDBJ databases">
        <title>Draft whole genome sequences of clinical Proprionibacteriaceae strains.</title>
        <authorList>
            <person name="Bernier A.-M."/>
            <person name="Bernard K."/>
            <person name="Domingo M.-C."/>
        </authorList>
    </citation>
    <scope>NUCLEOTIDE SEQUENCE [LARGE SCALE GENOMIC DNA]</scope>
    <source>
        <strain evidence="8 9">NML 150081</strain>
    </source>
</reference>
<dbReference type="Proteomes" id="UP000216300">
    <property type="component" value="Unassembled WGS sequence"/>
</dbReference>
<evidence type="ECO:0000259" key="7">
    <source>
        <dbReference type="SMART" id="SM00278"/>
    </source>
</evidence>
<dbReference type="Gene3D" id="1.10.150.20">
    <property type="entry name" value="5' to 3' exonuclease, C-terminal subdomain"/>
    <property type="match status" value="1"/>
</dbReference>
<keyword evidence="5 6" id="KW-0234">DNA repair</keyword>
<feature type="region of interest" description="Domain III" evidence="6">
    <location>
        <begin position="151"/>
        <end position="197"/>
    </location>
</feature>
<dbReference type="SUPFAM" id="SSF47781">
    <property type="entry name" value="RuvA domain 2-like"/>
    <property type="match status" value="1"/>
</dbReference>
<comment type="caution">
    <text evidence="6">Lacks conserved residue(s) required for the propagation of feature annotation.</text>
</comment>
<dbReference type="RefSeq" id="WP_094453414.1">
    <property type="nucleotide sequence ID" value="NZ_NMVJ01000006.1"/>
</dbReference>
<comment type="domain">
    <text evidence="6">Has three domains with a flexible linker between the domains II and III and assumes an 'L' shape. Domain III is highly mobile and contacts RuvB.</text>
</comment>
<keyword evidence="3 6" id="KW-0238">DNA-binding</keyword>
<dbReference type="AlphaFoldDB" id="A0A255EHL7"/>
<comment type="caution">
    <text evidence="8">The sequence shown here is derived from an EMBL/GenBank/DDBJ whole genome shotgun (WGS) entry which is preliminary data.</text>
</comment>
<dbReference type="GO" id="GO:0009378">
    <property type="term" value="F:four-way junction helicase activity"/>
    <property type="evidence" value="ECO:0007669"/>
    <property type="project" value="InterPro"/>
</dbReference>
<sequence>MISHLTGTVTHVGATQVVIDLGGFGLSVQCPPNTTSELRSGSRATLETSLVVREDSLTLFGFATAAQRDCFELVQSASGVGPRLAQAIVAVFEPDDLYRALSDEDDAALARVPGIGRKTAQRLILELRDKVTVTGAAGAVTPADDGAGWRRQVSAGLEGLGWSTKDAETATEKVAELQQQGAGVPELMRAALRSLAK</sequence>
<organism evidence="8 9">
    <name type="scientific">Parenemella sanctibonifatiensis</name>
    <dbReference type="NCBI Taxonomy" id="2016505"/>
    <lineage>
        <taxon>Bacteria</taxon>
        <taxon>Bacillati</taxon>
        <taxon>Actinomycetota</taxon>
        <taxon>Actinomycetes</taxon>
        <taxon>Propionibacteriales</taxon>
        <taxon>Propionibacteriaceae</taxon>
        <taxon>Parenemella</taxon>
    </lineage>
</organism>
<evidence type="ECO:0000256" key="6">
    <source>
        <dbReference type="HAMAP-Rule" id="MF_00031"/>
    </source>
</evidence>
<dbReference type="EMBL" id="NMVJ01000006">
    <property type="protein sequence ID" value="OYN91019.1"/>
    <property type="molecule type" value="Genomic_DNA"/>
</dbReference>
<dbReference type="GO" id="GO:0000400">
    <property type="term" value="F:four-way junction DNA binding"/>
    <property type="evidence" value="ECO:0007669"/>
    <property type="project" value="UniProtKB-UniRule"/>
</dbReference>
<evidence type="ECO:0000313" key="8">
    <source>
        <dbReference type="EMBL" id="OYN91019.1"/>
    </source>
</evidence>
<dbReference type="Gene3D" id="1.10.8.10">
    <property type="entry name" value="DNA helicase RuvA subunit, C-terminal domain"/>
    <property type="match status" value="1"/>
</dbReference>
<dbReference type="InterPro" id="IPR000085">
    <property type="entry name" value="RuvA"/>
</dbReference>
<evidence type="ECO:0000256" key="5">
    <source>
        <dbReference type="ARBA" id="ARBA00023204"/>
    </source>
</evidence>
<gene>
    <name evidence="6" type="primary">ruvA</name>
    <name evidence="8" type="ORF">CGZ91_05980</name>
</gene>
<keyword evidence="9" id="KW-1185">Reference proteome</keyword>
<dbReference type="GO" id="GO:0005737">
    <property type="term" value="C:cytoplasm"/>
    <property type="evidence" value="ECO:0007669"/>
    <property type="project" value="UniProtKB-SubCell"/>
</dbReference>
<dbReference type="InterPro" id="IPR036267">
    <property type="entry name" value="RuvA_C_sf"/>
</dbReference>
<dbReference type="NCBIfam" id="TIGR00084">
    <property type="entry name" value="ruvA"/>
    <property type="match status" value="1"/>
</dbReference>
<evidence type="ECO:0000256" key="2">
    <source>
        <dbReference type="ARBA" id="ARBA00022763"/>
    </source>
</evidence>
<protein>
    <recommendedName>
        <fullName evidence="6">Holliday junction branch migration complex subunit RuvA</fullName>
    </recommendedName>
</protein>
<dbReference type="InterPro" id="IPR003583">
    <property type="entry name" value="Hlx-hairpin-Hlx_DNA-bd_motif"/>
</dbReference>
<dbReference type="GO" id="GO:0048476">
    <property type="term" value="C:Holliday junction resolvase complex"/>
    <property type="evidence" value="ECO:0007669"/>
    <property type="project" value="UniProtKB-UniRule"/>
</dbReference>
<comment type="function">
    <text evidence="6">The RuvA-RuvB-RuvC complex processes Holliday junction (HJ) DNA during genetic recombination and DNA repair, while the RuvA-RuvB complex plays an important role in the rescue of blocked DNA replication forks via replication fork reversal (RFR). RuvA specifically binds to HJ cruciform DNA, conferring on it an open structure. The RuvB hexamer acts as an ATP-dependent pump, pulling dsDNA into and through the RuvAB complex. HJ branch migration allows RuvC to scan DNA until it finds its consensus sequence, where it cleaves and resolves the cruciform DNA.</text>
</comment>
<dbReference type="InterPro" id="IPR012340">
    <property type="entry name" value="NA-bd_OB-fold"/>
</dbReference>
<feature type="domain" description="Helix-hairpin-helix DNA-binding motif class 1" evidence="7">
    <location>
        <begin position="107"/>
        <end position="126"/>
    </location>
</feature>
<dbReference type="GO" id="GO:0005524">
    <property type="term" value="F:ATP binding"/>
    <property type="evidence" value="ECO:0007669"/>
    <property type="project" value="InterPro"/>
</dbReference>
<dbReference type="Pfam" id="PF07499">
    <property type="entry name" value="RuvA_C"/>
    <property type="match status" value="1"/>
</dbReference>
<accession>A0A255EHL7</accession>
<dbReference type="SUPFAM" id="SSF46929">
    <property type="entry name" value="DNA helicase RuvA subunit, C-terminal domain"/>
    <property type="match status" value="1"/>
</dbReference>
<dbReference type="Gene3D" id="2.40.50.140">
    <property type="entry name" value="Nucleic acid-binding proteins"/>
    <property type="match status" value="1"/>
</dbReference>
<feature type="domain" description="Helix-hairpin-helix DNA-binding motif class 1" evidence="7">
    <location>
        <begin position="72"/>
        <end position="91"/>
    </location>
</feature>
<dbReference type="SUPFAM" id="SSF50249">
    <property type="entry name" value="Nucleic acid-binding proteins"/>
    <property type="match status" value="1"/>
</dbReference>
<dbReference type="GO" id="GO:0009379">
    <property type="term" value="C:Holliday junction helicase complex"/>
    <property type="evidence" value="ECO:0007669"/>
    <property type="project" value="InterPro"/>
</dbReference>
<evidence type="ECO:0000256" key="1">
    <source>
        <dbReference type="ARBA" id="ARBA00022490"/>
    </source>
</evidence>
<dbReference type="Pfam" id="PF14520">
    <property type="entry name" value="HHH_5"/>
    <property type="match status" value="1"/>
</dbReference>
<evidence type="ECO:0000256" key="4">
    <source>
        <dbReference type="ARBA" id="ARBA00023172"/>
    </source>
</evidence>
<comment type="similarity">
    <text evidence="6">Belongs to the RuvA family.</text>
</comment>
<comment type="subcellular location">
    <subcellularLocation>
        <location evidence="6">Cytoplasm</location>
    </subcellularLocation>
</comment>
<evidence type="ECO:0000313" key="9">
    <source>
        <dbReference type="Proteomes" id="UP000216300"/>
    </source>
</evidence>
<evidence type="ECO:0000256" key="3">
    <source>
        <dbReference type="ARBA" id="ARBA00023125"/>
    </source>
</evidence>
<dbReference type="InterPro" id="IPR010994">
    <property type="entry name" value="RuvA_2-like"/>
</dbReference>
<keyword evidence="2 6" id="KW-0227">DNA damage</keyword>
<keyword evidence="1 6" id="KW-0963">Cytoplasm</keyword>
<name>A0A255EHL7_9ACTN</name>
<dbReference type="Pfam" id="PF01330">
    <property type="entry name" value="RuvA_N"/>
    <property type="match status" value="1"/>
</dbReference>
<dbReference type="GO" id="GO:0006281">
    <property type="term" value="P:DNA repair"/>
    <property type="evidence" value="ECO:0007669"/>
    <property type="project" value="UniProtKB-UniRule"/>
</dbReference>